<dbReference type="PROSITE" id="PS50157">
    <property type="entry name" value="ZINC_FINGER_C2H2_2"/>
    <property type="match status" value="4"/>
</dbReference>
<feature type="domain" description="C2H2-type" evidence="12">
    <location>
        <begin position="410"/>
        <end position="437"/>
    </location>
</feature>
<dbReference type="InterPro" id="IPR013087">
    <property type="entry name" value="Znf_C2H2_type"/>
</dbReference>
<dbReference type="SMART" id="SM00355">
    <property type="entry name" value="ZnF_C2H2"/>
    <property type="match status" value="4"/>
</dbReference>
<keyword evidence="8" id="KW-0804">Transcription</keyword>
<keyword evidence="3" id="KW-0677">Repeat</keyword>
<evidence type="ECO:0000313" key="14">
    <source>
        <dbReference type="Proteomes" id="UP000265120"/>
    </source>
</evidence>
<evidence type="ECO:0000256" key="6">
    <source>
        <dbReference type="ARBA" id="ARBA00023015"/>
    </source>
</evidence>
<reference evidence="13" key="3">
    <citation type="submission" date="2025-09" db="UniProtKB">
        <authorList>
            <consortium name="Ensembl"/>
        </authorList>
    </citation>
    <scope>IDENTIFICATION</scope>
</reference>
<dbReference type="InterPro" id="IPR050589">
    <property type="entry name" value="Ikaros_C2H2-ZF"/>
</dbReference>
<dbReference type="GO" id="GO:0000978">
    <property type="term" value="F:RNA polymerase II cis-regulatory region sequence-specific DNA binding"/>
    <property type="evidence" value="ECO:0007669"/>
    <property type="project" value="TreeGrafter"/>
</dbReference>
<evidence type="ECO:0000256" key="4">
    <source>
        <dbReference type="ARBA" id="ARBA00022771"/>
    </source>
</evidence>
<evidence type="ECO:0000256" key="1">
    <source>
        <dbReference type="ARBA" id="ARBA00004123"/>
    </source>
</evidence>
<dbReference type="PANTHER" id="PTHR24404:SF114">
    <property type="entry name" value="KLUMPFUSS, ISOFORM B-RELATED"/>
    <property type="match status" value="1"/>
</dbReference>
<accession>A0A3P8VT77</accession>
<dbReference type="KEGG" id="csem:103392863"/>
<dbReference type="InParanoid" id="A0A3P8VT77"/>
<dbReference type="Proteomes" id="UP000265120">
    <property type="component" value="Chromosome 17"/>
</dbReference>
<sequence length="456" mass="51322">MESRSSLHSQLSTIMEIMARSALSQISKLMDEDSTKHRQELSRLLSTNSTLAEKVTSLECELTIVKKDLPTLCKSYRTVGVQTVCCATDNDVNVADSPIIKEIFGKEGCIDLWKENTPDLLDRVADSSQLNEKSVTVVSDQIPVVEIKENVENPVHGHQQITLFKEAKHDESTAAEPKPVENTAGDSTRNLSCGQKEVQSEPAASAEEMSLELRCLSDTEDVFSTHIIPIEDDDEDDEDDVQFVQERQQQPKVDPIVGPSHSKVQTKLTDNNEITDLLKNSNNLSISNVKTFNKMNNEKYTCKICSTTFYHKGTLTHHMKLHRSNSIYQQHFQHRGKLNKHIFVPPIKFQGGSKSCEYCGKTFANPSALRIHYVVHTGEKPYSCYLCGKGFTQKGNLKCHLRIHTGERPYHCGQCGRTFTQKVNLNCHLMAHRNREVEIHKSVNINNNVKADPCGQ</sequence>
<name>A0A3P8VT77_CYNSE</name>
<evidence type="ECO:0000313" key="13">
    <source>
        <dbReference type="Ensembl" id="ENSCSEP00000018413.1"/>
    </source>
</evidence>
<feature type="domain" description="C2H2-type" evidence="12">
    <location>
        <begin position="300"/>
        <end position="327"/>
    </location>
</feature>
<dbReference type="GO" id="GO:0005694">
    <property type="term" value="C:chromosome"/>
    <property type="evidence" value="ECO:0007669"/>
    <property type="project" value="UniProtKB-ARBA"/>
</dbReference>
<evidence type="ECO:0000256" key="3">
    <source>
        <dbReference type="ARBA" id="ARBA00022737"/>
    </source>
</evidence>
<feature type="region of interest" description="Disordered" evidence="11">
    <location>
        <begin position="168"/>
        <end position="205"/>
    </location>
</feature>
<keyword evidence="5" id="KW-0862">Zinc</keyword>
<dbReference type="GO" id="GO:0045893">
    <property type="term" value="P:positive regulation of DNA-templated transcription"/>
    <property type="evidence" value="ECO:0007669"/>
    <property type="project" value="UniProtKB-ARBA"/>
</dbReference>
<dbReference type="Gene3D" id="3.30.160.60">
    <property type="entry name" value="Classic Zinc Finger"/>
    <property type="match status" value="3"/>
</dbReference>
<protein>
    <submittedName>
        <fullName evidence="13">Zinc finger protein 667</fullName>
    </submittedName>
</protein>
<evidence type="ECO:0000256" key="8">
    <source>
        <dbReference type="ARBA" id="ARBA00023163"/>
    </source>
</evidence>
<proteinExistence type="predicted"/>
<dbReference type="GO" id="GO:0006357">
    <property type="term" value="P:regulation of transcription by RNA polymerase II"/>
    <property type="evidence" value="ECO:0007669"/>
    <property type="project" value="TreeGrafter"/>
</dbReference>
<dbReference type="AlphaFoldDB" id="A0A3P8VT77"/>
<reference evidence="13 14" key="1">
    <citation type="journal article" date="2014" name="Nat. Genet.">
        <title>Whole-genome sequence of a flatfish provides insights into ZW sex chromosome evolution and adaptation to a benthic lifestyle.</title>
        <authorList>
            <person name="Chen S."/>
            <person name="Zhang G."/>
            <person name="Shao C."/>
            <person name="Huang Q."/>
            <person name="Liu G."/>
            <person name="Zhang P."/>
            <person name="Song W."/>
            <person name="An N."/>
            <person name="Chalopin D."/>
            <person name="Volff J.N."/>
            <person name="Hong Y."/>
            <person name="Li Q."/>
            <person name="Sha Z."/>
            <person name="Zhou H."/>
            <person name="Xie M."/>
            <person name="Yu Q."/>
            <person name="Liu Y."/>
            <person name="Xiang H."/>
            <person name="Wang N."/>
            <person name="Wu K."/>
            <person name="Yang C."/>
            <person name="Zhou Q."/>
            <person name="Liao X."/>
            <person name="Yang L."/>
            <person name="Hu Q."/>
            <person name="Zhang J."/>
            <person name="Meng L."/>
            <person name="Jin L."/>
            <person name="Tian Y."/>
            <person name="Lian J."/>
            <person name="Yang J."/>
            <person name="Miao G."/>
            <person name="Liu S."/>
            <person name="Liang Z."/>
            <person name="Yan F."/>
            <person name="Li Y."/>
            <person name="Sun B."/>
            <person name="Zhang H."/>
            <person name="Zhang J."/>
            <person name="Zhu Y."/>
            <person name="Du M."/>
            <person name="Zhao Y."/>
            <person name="Schartl M."/>
            <person name="Tang Q."/>
            <person name="Wang J."/>
        </authorList>
    </citation>
    <scope>NUCLEOTIDE SEQUENCE</scope>
</reference>
<dbReference type="SUPFAM" id="SSF57667">
    <property type="entry name" value="beta-beta-alpha zinc fingers"/>
    <property type="match status" value="3"/>
</dbReference>
<dbReference type="FunFam" id="3.30.160.60:FF:000912">
    <property type="entry name" value="Zinc finger protein 660"/>
    <property type="match status" value="1"/>
</dbReference>
<dbReference type="PROSITE" id="PS00028">
    <property type="entry name" value="ZINC_FINGER_C2H2_1"/>
    <property type="match status" value="4"/>
</dbReference>
<dbReference type="GO" id="GO:0005634">
    <property type="term" value="C:nucleus"/>
    <property type="evidence" value="ECO:0007669"/>
    <property type="project" value="UniProtKB-SubCell"/>
</dbReference>
<evidence type="ECO:0000256" key="11">
    <source>
        <dbReference type="SAM" id="MobiDB-lite"/>
    </source>
</evidence>
<reference evidence="13" key="2">
    <citation type="submission" date="2025-08" db="UniProtKB">
        <authorList>
            <consortium name="Ensembl"/>
        </authorList>
    </citation>
    <scope>IDENTIFICATION</scope>
</reference>
<keyword evidence="9" id="KW-0539">Nucleus</keyword>
<evidence type="ECO:0000259" key="12">
    <source>
        <dbReference type="PROSITE" id="PS50157"/>
    </source>
</evidence>
<evidence type="ECO:0000256" key="7">
    <source>
        <dbReference type="ARBA" id="ARBA00023125"/>
    </source>
</evidence>
<evidence type="ECO:0000256" key="5">
    <source>
        <dbReference type="ARBA" id="ARBA00022833"/>
    </source>
</evidence>
<dbReference type="GeneID" id="103392863"/>
<evidence type="ECO:0000256" key="10">
    <source>
        <dbReference type="PROSITE-ProRule" id="PRU00042"/>
    </source>
</evidence>
<dbReference type="OrthoDB" id="8922241at2759"/>
<organism evidence="13 14">
    <name type="scientific">Cynoglossus semilaevis</name>
    <name type="common">Tongue sole</name>
    <dbReference type="NCBI Taxonomy" id="244447"/>
    <lineage>
        <taxon>Eukaryota</taxon>
        <taxon>Metazoa</taxon>
        <taxon>Chordata</taxon>
        <taxon>Craniata</taxon>
        <taxon>Vertebrata</taxon>
        <taxon>Euteleostomi</taxon>
        <taxon>Actinopterygii</taxon>
        <taxon>Neopterygii</taxon>
        <taxon>Teleostei</taxon>
        <taxon>Neoteleostei</taxon>
        <taxon>Acanthomorphata</taxon>
        <taxon>Carangaria</taxon>
        <taxon>Pleuronectiformes</taxon>
        <taxon>Pleuronectoidei</taxon>
        <taxon>Cynoglossidae</taxon>
        <taxon>Cynoglossinae</taxon>
        <taxon>Cynoglossus</taxon>
    </lineage>
</organism>
<dbReference type="GeneTree" id="ENSGT00940000154446"/>
<dbReference type="FunCoup" id="A0A3P8VT77">
    <property type="interactions" value="99"/>
</dbReference>
<evidence type="ECO:0000256" key="2">
    <source>
        <dbReference type="ARBA" id="ARBA00022723"/>
    </source>
</evidence>
<dbReference type="RefSeq" id="XP_016895965.1">
    <property type="nucleotide sequence ID" value="XM_017040476.2"/>
</dbReference>
<keyword evidence="6" id="KW-0805">Transcription regulation</keyword>
<dbReference type="PANTHER" id="PTHR24404">
    <property type="entry name" value="ZINC FINGER PROTEIN"/>
    <property type="match status" value="1"/>
</dbReference>
<keyword evidence="7" id="KW-0238">DNA-binding</keyword>
<dbReference type="GO" id="GO:0008270">
    <property type="term" value="F:zinc ion binding"/>
    <property type="evidence" value="ECO:0007669"/>
    <property type="project" value="UniProtKB-KW"/>
</dbReference>
<dbReference type="Ensembl" id="ENSCSET00000018641.1">
    <property type="protein sequence ID" value="ENSCSEP00000018413.1"/>
    <property type="gene ID" value="ENSCSEG00000011817.1"/>
</dbReference>
<keyword evidence="2" id="KW-0479">Metal-binding</keyword>
<dbReference type="FunFam" id="3.30.160.60:FF:001732">
    <property type="entry name" value="Zgc:162936"/>
    <property type="match status" value="1"/>
</dbReference>
<feature type="domain" description="C2H2-type" evidence="12">
    <location>
        <begin position="354"/>
        <end position="381"/>
    </location>
</feature>
<feature type="domain" description="C2H2-type" evidence="12">
    <location>
        <begin position="382"/>
        <end position="409"/>
    </location>
</feature>
<dbReference type="InterPro" id="IPR036236">
    <property type="entry name" value="Znf_C2H2_sf"/>
</dbReference>
<comment type="subcellular location">
    <subcellularLocation>
        <location evidence="1">Nucleus</location>
    </subcellularLocation>
</comment>
<dbReference type="GO" id="GO:0003700">
    <property type="term" value="F:DNA-binding transcription factor activity"/>
    <property type="evidence" value="ECO:0007669"/>
    <property type="project" value="TreeGrafter"/>
</dbReference>
<feature type="compositionally biased region" description="Polar residues" evidence="11">
    <location>
        <begin position="184"/>
        <end position="193"/>
    </location>
</feature>
<dbReference type="FunFam" id="3.30.160.60:FF:000965">
    <property type="entry name" value="Neurotrophin receptor-interacting factor homolog"/>
    <property type="match status" value="1"/>
</dbReference>
<evidence type="ECO:0000256" key="9">
    <source>
        <dbReference type="ARBA" id="ARBA00023242"/>
    </source>
</evidence>
<keyword evidence="14" id="KW-1185">Reference proteome</keyword>
<keyword evidence="4 10" id="KW-0863">Zinc-finger</keyword>
<dbReference type="Pfam" id="PF00096">
    <property type="entry name" value="zf-C2H2"/>
    <property type="match status" value="3"/>
</dbReference>